<dbReference type="PANTHER" id="PTHR24346">
    <property type="entry name" value="MAP/MICROTUBULE AFFINITY-REGULATING KINASE"/>
    <property type="match status" value="1"/>
</dbReference>
<keyword evidence="9" id="KW-0832">Ubl conjugation</keyword>
<dbReference type="InterPro" id="IPR011009">
    <property type="entry name" value="Kinase-like_dom_sf"/>
</dbReference>
<keyword evidence="8" id="KW-0460">Magnesium</keyword>
<dbReference type="PROSITE" id="PS00108">
    <property type="entry name" value="PROTEIN_KINASE_ST"/>
    <property type="match status" value="1"/>
</dbReference>
<keyword evidence="6" id="KW-0221">Differentiation</keyword>
<dbReference type="CDD" id="cd14080">
    <property type="entry name" value="STKc_TSSK-like"/>
    <property type="match status" value="1"/>
</dbReference>
<evidence type="ECO:0000313" key="15">
    <source>
        <dbReference type="RefSeq" id="XP_002738751.1"/>
    </source>
</evidence>
<evidence type="ECO:0000256" key="12">
    <source>
        <dbReference type="RuleBase" id="RU000304"/>
    </source>
</evidence>
<reference evidence="15" key="1">
    <citation type="submission" date="2025-08" db="UniProtKB">
        <authorList>
            <consortium name="RefSeq"/>
        </authorList>
    </citation>
    <scope>IDENTIFICATION</scope>
    <source>
        <tissue evidence="15">Testes</tissue>
    </source>
</reference>
<dbReference type="PROSITE" id="PS00107">
    <property type="entry name" value="PROTEIN_KINASE_ATP"/>
    <property type="match status" value="1"/>
</dbReference>
<sequence>MSVTRPFQKTLTDEESLKKKGYIVGPVLGEGSYAKVKSAYSEQKKERVAIKIINRKKAPRDFQKKFLPRELEIVKDISHKNIIQVFDVMDLGDRVYITMEIAGHGDLLDYIKLRGAIKEETANQMFLELCDGIEYCHEKNIVHRDLKCENILLDVNNHIKITDFGFARRIHDGDMSKTFCGSAAYAAPEILQGIPYDATGYDIWSMGVILYIMVCGSMPYDDTNVKKMVKDQMEKGLGFSRSKKLSTECKDLIKHMLNVNPEERAKMSELRCNSWMSRMSAKVKEITDDNQD</sequence>
<evidence type="ECO:0000256" key="2">
    <source>
        <dbReference type="ARBA" id="ARBA00022473"/>
    </source>
</evidence>
<evidence type="ECO:0000313" key="14">
    <source>
        <dbReference type="Proteomes" id="UP000694865"/>
    </source>
</evidence>
<keyword evidence="3" id="KW-0597">Phosphoprotein</keyword>
<evidence type="ECO:0000256" key="9">
    <source>
        <dbReference type="ARBA" id="ARBA00022843"/>
    </source>
</evidence>
<dbReference type="Proteomes" id="UP000694865">
    <property type="component" value="Unplaced"/>
</dbReference>
<keyword evidence="12" id="KW-0418">Kinase</keyword>
<evidence type="ECO:0000256" key="5">
    <source>
        <dbReference type="ARBA" id="ARBA00022741"/>
    </source>
</evidence>
<dbReference type="Pfam" id="PF00069">
    <property type="entry name" value="Pkinase"/>
    <property type="match status" value="1"/>
</dbReference>
<keyword evidence="14" id="KW-1185">Reference proteome</keyword>
<protein>
    <submittedName>
        <fullName evidence="15">Testis-specific serine/threonine-protein kinase 2-like</fullName>
    </submittedName>
</protein>
<name>A0ABM0GWA5_SACKO</name>
<keyword evidence="2" id="KW-0217">Developmental protein</keyword>
<keyword evidence="5 11" id="KW-0547">Nucleotide-binding</keyword>
<keyword evidence="12" id="KW-0723">Serine/threonine-protein kinase</keyword>
<gene>
    <name evidence="15" type="primary">LOC100370380</name>
</gene>
<comment type="cofactor">
    <cofactor evidence="1">
        <name>Mg(2+)</name>
        <dbReference type="ChEBI" id="CHEBI:18420"/>
    </cofactor>
</comment>
<evidence type="ECO:0000256" key="8">
    <source>
        <dbReference type="ARBA" id="ARBA00022842"/>
    </source>
</evidence>
<accession>A0ABM0GWA5</accession>
<evidence type="ECO:0000256" key="4">
    <source>
        <dbReference type="ARBA" id="ARBA00022723"/>
    </source>
</evidence>
<feature type="domain" description="Protein kinase" evidence="13">
    <location>
        <begin position="22"/>
        <end position="276"/>
    </location>
</feature>
<comment type="similarity">
    <text evidence="12">Belongs to the protein kinase superfamily.</text>
</comment>
<keyword evidence="7 11" id="KW-0067">ATP-binding</keyword>
<dbReference type="SMART" id="SM00220">
    <property type="entry name" value="S_TKc"/>
    <property type="match status" value="1"/>
</dbReference>
<dbReference type="GeneID" id="100370380"/>
<dbReference type="Gene3D" id="1.10.510.10">
    <property type="entry name" value="Transferase(Phosphotransferase) domain 1"/>
    <property type="match status" value="1"/>
</dbReference>
<dbReference type="PROSITE" id="PS50011">
    <property type="entry name" value="PROTEIN_KINASE_DOM"/>
    <property type="match status" value="1"/>
</dbReference>
<evidence type="ECO:0000256" key="3">
    <source>
        <dbReference type="ARBA" id="ARBA00022553"/>
    </source>
</evidence>
<dbReference type="PANTHER" id="PTHR24346:SF102">
    <property type="entry name" value="TESTIS-SPECIFIC SERINE_THREONINE-PROTEIN KINASE 1"/>
    <property type="match status" value="1"/>
</dbReference>
<dbReference type="InterPro" id="IPR000719">
    <property type="entry name" value="Prot_kinase_dom"/>
</dbReference>
<evidence type="ECO:0000256" key="7">
    <source>
        <dbReference type="ARBA" id="ARBA00022840"/>
    </source>
</evidence>
<evidence type="ECO:0000256" key="6">
    <source>
        <dbReference type="ARBA" id="ARBA00022782"/>
    </source>
</evidence>
<evidence type="ECO:0000259" key="13">
    <source>
        <dbReference type="PROSITE" id="PS50011"/>
    </source>
</evidence>
<keyword evidence="10" id="KW-0744">Spermatogenesis</keyword>
<dbReference type="InterPro" id="IPR017348">
    <property type="entry name" value="PIM1/2/3"/>
</dbReference>
<evidence type="ECO:0000256" key="11">
    <source>
        <dbReference type="PROSITE-ProRule" id="PRU10141"/>
    </source>
</evidence>
<dbReference type="InterPro" id="IPR008271">
    <property type="entry name" value="Ser/Thr_kinase_AS"/>
</dbReference>
<evidence type="ECO:0000256" key="1">
    <source>
        <dbReference type="ARBA" id="ARBA00001946"/>
    </source>
</evidence>
<feature type="binding site" evidence="11">
    <location>
        <position position="51"/>
    </location>
    <ligand>
        <name>ATP</name>
        <dbReference type="ChEBI" id="CHEBI:30616"/>
    </ligand>
</feature>
<dbReference type="SUPFAM" id="SSF56112">
    <property type="entry name" value="Protein kinase-like (PK-like)"/>
    <property type="match status" value="1"/>
</dbReference>
<dbReference type="RefSeq" id="XP_002738751.1">
    <property type="nucleotide sequence ID" value="XM_002738705.1"/>
</dbReference>
<proteinExistence type="inferred from homology"/>
<dbReference type="PIRSF" id="PIRSF037993">
    <property type="entry name" value="STPK_Pim-1"/>
    <property type="match status" value="1"/>
</dbReference>
<keyword evidence="4" id="KW-0479">Metal-binding</keyword>
<evidence type="ECO:0000256" key="10">
    <source>
        <dbReference type="ARBA" id="ARBA00022871"/>
    </source>
</evidence>
<dbReference type="InterPro" id="IPR017441">
    <property type="entry name" value="Protein_kinase_ATP_BS"/>
</dbReference>
<keyword evidence="12" id="KW-0808">Transferase</keyword>
<organism evidence="14 15">
    <name type="scientific">Saccoglossus kowalevskii</name>
    <name type="common">Acorn worm</name>
    <dbReference type="NCBI Taxonomy" id="10224"/>
    <lineage>
        <taxon>Eukaryota</taxon>
        <taxon>Metazoa</taxon>
        <taxon>Hemichordata</taxon>
        <taxon>Enteropneusta</taxon>
        <taxon>Harrimaniidae</taxon>
        <taxon>Saccoglossus</taxon>
    </lineage>
</organism>